<evidence type="ECO:0000313" key="3">
    <source>
        <dbReference type="Proteomes" id="UP000308230"/>
    </source>
</evidence>
<dbReference type="InterPro" id="IPR012349">
    <property type="entry name" value="Split_barrel_FMN-bd"/>
</dbReference>
<organism evidence="2 3">
    <name type="scientific">Exobacillus caeni</name>
    <dbReference type="NCBI Taxonomy" id="2574798"/>
    <lineage>
        <taxon>Bacteria</taxon>
        <taxon>Bacillati</taxon>
        <taxon>Bacillota</taxon>
        <taxon>Bacilli</taxon>
        <taxon>Bacillales</taxon>
        <taxon>Guptibacillaceae</taxon>
        <taxon>Exobacillus</taxon>
    </lineage>
</organism>
<protein>
    <recommendedName>
        <fullName evidence="1">Pyridoxamine 5'-phosphate oxidase N-terminal domain-containing protein</fullName>
    </recommendedName>
</protein>
<evidence type="ECO:0000313" key="2">
    <source>
        <dbReference type="EMBL" id="TLS37676.1"/>
    </source>
</evidence>
<accession>A0A5R9F5S2</accession>
<reference evidence="2 3" key="1">
    <citation type="submission" date="2019-04" db="EMBL/GenBank/DDBJ databases">
        <title>Bacillus caeni sp. nov., a bacterium isolated from mangrove sediment.</title>
        <authorList>
            <person name="Huang H."/>
            <person name="Mo K."/>
            <person name="Hu Y."/>
        </authorList>
    </citation>
    <scope>NUCLEOTIDE SEQUENCE [LARGE SCALE GENOMIC DNA]</scope>
    <source>
        <strain evidence="2 3">HB172195</strain>
    </source>
</reference>
<dbReference type="Pfam" id="PF01243">
    <property type="entry name" value="PNPOx_N"/>
    <property type="match status" value="1"/>
</dbReference>
<proteinExistence type="predicted"/>
<dbReference type="AlphaFoldDB" id="A0A5R9F5S2"/>
<keyword evidence="3" id="KW-1185">Reference proteome</keyword>
<dbReference type="RefSeq" id="WP_138124987.1">
    <property type="nucleotide sequence ID" value="NZ_SWLG01000005.1"/>
</dbReference>
<gene>
    <name evidence="2" type="ORF">FCL54_07575</name>
</gene>
<dbReference type="EMBL" id="SWLG01000005">
    <property type="protein sequence ID" value="TLS37676.1"/>
    <property type="molecule type" value="Genomic_DNA"/>
</dbReference>
<dbReference type="Gene3D" id="2.30.110.10">
    <property type="entry name" value="Electron Transport, Fmn-binding Protein, Chain A"/>
    <property type="match status" value="1"/>
</dbReference>
<dbReference type="InterPro" id="IPR011576">
    <property type="entry name" value="Pyridox_Oxase_N"/>
</dbReference>
<dbReference type="Proteomes" id="UP000308230">
    <property type="component" value="Unassembled WGS sequence"/>
</dbReference>
<dbReference type="OrthoDB" id="2381603at2"/>
<sequence>MPNKINPILTAELWTLLQKEQYVTLCTIDNETYGPYVSAISWLYAPDETTILFAVDNRSRIIKNIKENPLVSFTLIANESTYSINGSASIAMEKIEGVPLKLALINVKVNEVRDVMFYGARMSVEPAYEKVYDLEAAAKLDLAVMEAMKRSLV</sequence>
<comment type="caution">
    <text evidence="2">The sequence shown here is derived from an EMBL/GenBank/DDBJ whole genome shotgun (WGS) entry which is preliminary data.</text>
</comment>
<evidence type="ECO:0000259" key="1">
    <source>
        <dbReference type="Pfam" id="PF01243"/>
    </source>
</evidence>
<name>A0A5R9F5S2_9BACL</name>
<dbReference type="NCBIfam" id="NF005232">
    <property type="entry name" value="PRK06733.1"/>
    <property type="match status" value="1"/>
</dbReference>
<feature type="domain" description="Pyridoxamine 5'-phosphate oxidase N-terminal" evidence="1">
    <location>
        <begin position="9"/>
        <end position="91"/>
    </location>
</feature>
<dbReference type="SUPFAM" id="SSF50475">
    <property type="entry name" value="FMN-binding split barrel"/>
    <property type="match status" value="1"/>
</dbReference>